<organism evidence="8 9">
    <name type="scientific">Dillenia turbinata</name>
    <dbReference type="NCBI Taxonomy" id="194707"/>
    <lineage>
        <taxon>Eukaryota</taxon>
        <taxon>Viridiplantae</taxon>
        <taxon>Streptophyta</taxon>
        <taxon>Embryophyta</taxon>
        <taxon>Tracheophyta</taxon>
        <taxon>Spermatophyta</taxon>
        <taxon>Magnoliopsida</taxon>
        <taxon>eudicotyledons</taxon>
        <taxon>Gunneridae</taxon>
        <taxon>Pentapetalae</taxon>
        <taxon>Dilleniales</taxon>
        <taxon>Dilleniaceae</taxon>
        <taxon>Dillenia</taxon>
    </lineage>
</organism>
<feature type="transmembrane region" description="Helical" evidence="6">
    <location>
        <begin position="208"/>
        <end position="226"/>
    </location>
</feature>
<comment type="caution">
    <text evidence="8">The sequence shown here is derived from an EMBL/GenBank/DDBJ whole genome shotgun (WGS) entry which is preliminary data.</text>
</comment>
<dbReference type="GO" id="GO:0016020">
    <property type="term" value="C:membrane"/>
    <property type="evidence" value="ECO:0007669"/>
    <property type="project" value="UniProtKB-SubCell"/>
</dbReference>
<feature type="transmembrane region" description="Helical" evidence="6">
    <location>
        <begin position="178"/>
        <end position="202"/>
    </location>
</feature>
<keyword evidence="5 6" id="KW-0472">Membrane</keyword>
<sequence length="652" mass="71525">MDLGNKTRTLLSTPLIQNSEKKKWGQNLEAVGELKVQMRLAGPLVMFSFLQYSFQIISVLFVGHLSLSGASMVTSFAGVTAVNGKCIGNILWTSLRSKTIPYARQTHAESNACLVLISIPIEVLWIYTEHIFVVIGQDKDISSQAGLYSRWLIPSIVPYGLMQCQFRFLQAQNNVSPLMISTGITSLVHVSACWSLVFRFGLGCKGAALANSISYWVNVLILALYIRLSSACKKTWTGFSKEGTENLFGFLSLGVPSALMVCLEFWSYEFLVLMSGFLPNPKLETSMMSISLNLISVFFRIPFGFASAVSTRVSNELGARKPQAARLAVHVAIFLAASEGLLVNLSAVAVKGVWGYLYTRDEDVVTYLSSVMPILAVSNFMDGMQAVVSGTARGCGWQKIDTLVNLGACYLVGLPCAVLLTFFLGFGGKGLWMGIICGSGLQALLLLSITLCINWERQSPDDRTPTILQLIRANRDVIRVKGRMGMTALHWVAQSGDINLLAEFLKACPESIEDLTDKFEAALHVAVKNKKMDAVKVIVDWLRYGWILNLKDHEANTALHAAVLSAEPQTLKALLHSQWTVEPVSQTLLYPQSHKNAWNLEGKTALDVLNEQQGQMNPQIAGETRKMLRIAGATTGDPSLGESSRLANRLKL</sequence>
<feature type="region of interest" description="Disordered" evidence="7">
    <location>
        <begin position="633"/>
        <end position="652"/>
    </location>
</feature>
<evidence type="ECO:0000256" key="7">
    <source>
        <dbReference type="SAM" id="MobiDB-lite"/>
    </source>
</evidence>
<dbReference type="InterPro" id="IPR036770">
    <property type="entry name" value="Ankyrin_rpt-contain_sf"/>
</dbReference>
<dbReference type="InterPro" id="IPR002110">
    <property type="entry name" value="Ankyrin_rpt"/>
</dbReference>
<dbReference type="InterPro" id="IPR045069">
    <property type="entry name" value="MATE_euk"/>
</dbReference>
<evidence type="ECO:0000256" key="5">
    <source>
        <dbReference type="ARBA" id="ARBA00023136"/>
    </source>
</evidence>
<evidence type="ECO:0000256" key="1">
    <source>
        <dbReference type="ARBA" id="ARBA00004141"/>
    </source>
</evidence>
<dbReference type="CDD" id="cd13132">
    <property type="entry name" value="MATE_eukaryotic"/>
    <property type="match status" value="1"/>
</dbReference>
<feature type="transmembrane region" description="Helical" evidence="6">
    <location>
        <begin position="364"/>
        <end position="381"/>
    </location>
</feature>
<feature type="transmembrane region" description="Helical" evidence="6">
    <location>
        <begin position="113"/>
        <end position="135"/>
    </location>
</feature>
<feature type="transmembrane region" description="Helical" evidence="6">
    <location>
        <begin position="286"/>
        <end position="306"/>
    </location>
</feature>
<comment type="subcellular location">
    <subcellularLocation>
        <location evidence="1">Membrane</location>
        <topology evidence="1">Multi-pass membrane protein</topology>
    </subcellularLocation>
</comment>
<dbReference type="Pfam" id="PF12796">
    <property type="entry name" value="Ank_2"/>
    <property type="match status" value="1"/>
</dbReference>
<dbReference type="GO" id="GO:1990961">
    <property type="term" value="P:xenobiotic detoxification by transmembrane export across the plasma membrane"/>
    <property type="evidence" value="ECO:0007669"/>
    <property type="project" value="InterPro"/>
</dbReference>
<proteinExistence type="inferred from homology"/>
<gene>
    <name evidence="8" type="ORF">RJ641_009114</name>
</gene>
<dbReference type="SUPFAM" id="SSF48403">
    <property type="entry name" value="Ankyrin repeat"/>
    <property type="match status" value="1"/>
</dbReference>
<dbReference type="PANTHER" id="PTHR11206">
    <property type="entry name" value="MULTIDRUG RESISTANCE PROTEIN"/>
    <property type="match status" value="1"/>
</dbReference>
<dbReference type="Pfam" id="PF01554">
    <property type="entry name" value="MatE"/>
    <property type="match status" value="2"/>
</dbReference>
<dbReference type="SMART" id="SM00248">
    <property type="entry name" value="ANK"/>
    <property type="match status" value="3"/>
</dbReference>
<dbReference type="Gene3D" id="1.25.40.20">
    <property type="entry name" value="Ankyrin repeat-containing domain"/>
    <property type="match status" value="1"/>
</dbReference>
<dbReference type="GO" id="GO:0015297">
    <property type="term" value="F:antiporter activity"/>
    <property type="evidence" value="ECO:0007669"/>
    <property type="project" value="InterPro"/>
</dbReference>
<keyword evidence="9" id="KW-1185">Reference proteome</keyword>
<protein>
    <recommendedName>
        <fullName evidence="6">Protein DETOXIFICATION</fullName>
    </recommendedName>
    <alternativeName>
        <fullName evidence="6">Multidrug and toxic compound extrusion protein</fullName>
    </alternativeName>
</protein>
<feature type="transmembrane region" description="Helical" evidence="6">
    <location>
        <begin position="44"/>
        <end position="67"/>
    </location>
</feature>
<feature type="transmembrane region" description="Helical" evidence="6">
    <location>
        <begin position="73"/>
        <end position="92"/>
    </location>
</feature>
<feature type="transmembrane region" description="Helical" evidence="6">
    <location>
        <begin position="327"/>
        <end position="349"/>
    </location>
</feature>
<dbReference type="AlphaFoldDB" id="A0AAN8UXF4"/>
<reference evidence="8 9" key="1">
    <citation type="submission" date="2023-12" db="EMBL/GenBank/DDBJ databases">
        <title>A high-quality genome assembly for Dillenia turbinata (Dilleniales).</title>
        <authorList>
            <person name="Chanderbali A."/>
        </authorList>
    </citation>
    <scope>NUCLEOTIDE SEQUENCE [LARGE SCALE GENOMIC DNA]</scope>
    <source>
        <strain evidence="8">LSX21</strain>
        <tissue evidence="8">Leaf</tissue>
    </source>
</reference>
<dbReference type="EMBL" id="JBAMMX010000016">
    <property type="protein sequence ID" value="KAK6924788.1"/>
    <property type="molecule type" value="Genomic_DNA"/>
</dbReference>
<evidence type="ECO:0000256" key="2">
    <source>
        <dbReference type="ARBA" id="ARBA00010199"/>
    </source>
</evidence>
<evidence type="ECO:0000313" key="8">
    <source>
        <dbReference type="EMBL" id="KAK6924788.1"/>
    </source>
</evidence>
<dbReference type="Proteomes" id="UP001370490">
    <property type="component" value="Unassembled WGS sequence"/>
</dbReference>
<dbReference type="InterPro" id="IPR002528">
    <property type="entry name" value="MATE_fam"/>
</dbReference>
<feature type="transmembrane region" description="Helical" evidence="6">
    <location>
        <begin position="402"/>
        <end position="425"/>
    </location>
</feature>
<evidence type="ECO:0000256" key="4">
    <source>
        <dbReference type="ARBA" id="ARBA00022989"/>
    </source>
</evidence>
<evidence type="ECO:0000256" key="6">
    <source>
        <dbReference type="RuleBase" id="RU004914"/>
    </source>
</evidence>
<feature type="transmembrane region" description="Helical" evidence="6">
    <location>
        <begin position="147"/>
        <end position="166"/>
    </location>
</feature>
<feature type="transmembrane region" description="Helical" evidence="6">
    <location>
        <begin position="247"/>
        <end position="266"/>
    </location>
</feature>
<dbReference type="NCBIfam" id="TIGR00797">
    <property type="entry name" value="matE"/>
    <property type="match status" value="1"/>
</dbReference>
<evidence type="ECO:0000256" key="3">
    <source>
        <dbReference type="ARBA" id="ARBA00022692"/>
    </source>
</evidence>
<feature type="transmembrane region" description="Helical" evidence="6">
    <location>
        <begin position="431"/>
        <end position="453"/>
    </location>
</feature>
<accession>A0AAN8UXF4</accession>
<keyword evidence="3 6" id="KW-0812">Transmembrane</keyword>
<dbReference type="GO" id="GO:0042910">
    <property type="term" value="F:xenobiotic transmembrane transporter activity"/>
    <property type="evidence" value="ECO:0007669"/>
    <property type="project" value="InterPro"/>
</dbReference>
<evidence type="ECO:0000313" key="9">
    <source>
        <dbReference type="Proteomes" id="UP001370490"/>
    </source>
</evidence>
<keyword evidence="4 6" id="KW-1133">Transmembrane helix</keyword>
<comment type="similarity">
    <text evidence="2 6">Belongs to the multi antimicrobial extrusion (MATE) (TC 2.A.66.1) family.</text>
</comment>
<name>A0AAN8UXF4_9MAGN</name>